<dbReference type="InterPro" id="IPR050484">
    <property type="entry name" value="Transf_Hexapept/Carb_Anhydrase"/>
</dbReference>
<dbReference type="Gene3D" id="2.160.10.10">
    <property type="entry name" value="Hexapeptide repeat proteins"/>
    <property type="match status" value="1"/>
</dbReference>
<evidence type="ECO:0000313" key="1">
    <source>
        <dbReference type="EMBL" id="GAA5210860.1"/>
    </source>
</evidence>
<dbReference type="InterPro" id="IPR001451">
    <property type="entry name" value="Hexapep"/>
</dbReference>
<dbReference type="PANTHER" id="PTHR13061">
    <property type="entry name" value="DYNACTIN SUBUNIT P25"/>
    <property type="match status" value="1"/>
</dbReference>
<proteinExistence type="predicted"/>
<accession>A0ABP9T7W5</accession>
<name>A0ABP9T7W5_9ACTN</name>
<dbReference type="Pfam" id="PF00132">
    <property type="entry name" value="Hexapep"/>
    <property type="match status" value="1"/>
</dbReference>
<gene>
    <name evidence="1" type="ORF">GCM10023323_40170</name>
</gene>
<dbReference type="PANTHER" id="PTHR13061:SF29">
    <property type="entry name" value="GAMMA CARBONIC ANHYDRASE-LIKE 1, MITOCHONDRIAL-RELATED"/>
    <property type="match status" value="1"/>
</dbReference>
<sequence length="118" mass="12079">MQDCSVLHGPPDLVTEIGSRATVGHQRVVHGAVIGAEALVGNGATVLDGARIGARCLVAAHSMVAAGAEFEPETLVAGAPAVAKRSIAGTPAQRWIEANPAAYRELARRHAVELKALG</sequence>
<comment type="caution">
    <text evidence="1">The sequence shown here is derived from an EMBL/GenBank/DDBJ whole genome shotgun (WGS) entry which is preliminary data.</text>
</comment>
<reference evidence="2" key="1">
    <citation type="journal article" date="2019" name="Int. J. Syst. Evol. Microbiol.">
        <title>The Global Catalogue of Microorganisms (GCM) 10K type strain sequencing project: providing services to taxonomists for standard genome sequencing and annotation.</title>
        <authorList>
            <consortium name="The Broad Institute Genomics Platform"/>
            <consortium name="The Broad Institute Genome Sequencing Center for Infectious Disease"/>
            <person name="Wu L."/>
            <person name="Ma J."/>
        </authorList>
    </citation>
    <scope>NUCLEOTIDE SEQUENCE [LARGE SCALE GENOMIC DNA]</scope>
    <source>
        <strain evidence="2">JCM 18306</strain>
    </source>
</reference>
<dbReference type="Proteomes" id="UP001499878">
    <property type="component" value="Unassembled WGS sequence"/>
</dbReference>
<evidence type="ECO:0000313" key="2">
    <source>
        <dbReference type="Proteomes" id="UP001499878"/>
    </source>
</evidence>
<dbReference type="SUPFAM" id="SSF51161">
    <property type="entry name" value="Trimeric LpxA-like enzymes"/>
    <property type="match status" value="1"/>
</dbReference>
<protein>
    <recommendedName>
        <fullName evidence="3">Gamma carbonic anhydrase family protein</fullName>
    </recommendedName>
</protein>
<dbReference type="InterPro" id="IPR011004">
    <property type="entry name" value="Trimer_LpxA-like_sf"/>
</dbReference>
<organism evidence="1 2">
    <name type="scientific">Streptomyces thinghirensis</name>
    <dbReference type="NCBI Taxonomy" id="551547"/>
    <lineage>
        <taxon>Bacteria</taxon>
        <taxon>Bacillati</taxon>
        <taxon>Actinomycetota</taxon>
        <taxon>Actinomycetes</taxon>
        <taxon>Kitasatosporales</taxon>
        <taxon>Streptomycetaceae</taxon>
        <taxon>Streptomyces</taxon>
    </lineage>
</organism>
<keyword evidence="2" id="KW-1185">Reference proteome</keyword>
<evidence type="ECO:0008006" key="3">
    <source>
        <dbReference type="Google" id="ProtNLM"/>
    </source>
</evidence>
<dbReference type="EMBL" id="BAABJR010000009">
    <property type="protein sequence ID" value="GAA5210860.1"/>
    <property type="molecule type" value="Genomic_DNA"/>
</dbReference>